<dbReference type="EMBL" id="BAAAOQ010000020">
    <property type="protein sequence ID" value="GAA2201309.1"/>
    <property type="molecule type" value="Genomic_DNA"/>
</dbReference>
<name>A0ABN3BWJ3_9ACTN</name>
<gene>
    <name evidence="1" type="ORF">GCM10009787_55680</name>
</gene>
<organism evidence="1 2">
    <name type="scientific">Streptomyces bangladeshensis</name>
    <dbReference type="NCBI Taxonomy" id="295352"/>
    <lineage>
        <taxon>Bacteria</taxon>
        <taxon>Bacillati</taxon>
        <taxon>Actinomycetota</taxon>
        <taxon>Actinomycetes</taxon>
        <taxon>Kitasatosporales</taxon>
        <taxon>Streptomycetaceae</taxon>
        <taxon>Streptomyces</taxon>
    </lineage>
</organism>
<dbReference type="Proteomes" id="UP001501391">
    <property type="component" value="Unassembled WGS sequence"/>
</dbReference>
<evidence type="ECO:0000313" key="1">
    <source>
        <dbReference type="EMBL" id="GAA2201309.1"/>
    </source>
</evidence>
<comment type="caution">
    <text evidence="1">The sequence shown here is derived from an EMBL/GenBank/DDBJ whole genome shotgun (WGS) entry which is preliminary data.</text>
</comment>
<proteinExistence type="predicted"/>
<dbReference type="RefSeq" id="WP_399010611.1">
    <property type="nucleotide sequence ID" value="NZ_BAAAOQ010000020.1"/>
</dbReference>
<reference evidence="1 2" key="1">
    <citation type="journal article" date="2019" name="Int. J. Syst. Evol. Microbiol.">
        <title>The Global Catalogue of Microorganisms (GCM) 10K type strain sequencing project: providing services to taxonomists for standard genome sequencing and annotation.</title>
        <authorList>
            <consortium name="The Broad Institute Genomics Platform"/>
            <consortium name="The Broad Institute Genome Sequencing Center for Infectious Disease"/>
            <person name="Wu L."/>
            <person name="Ma J."/>
        </authorList>
    </citation>
    <scope>NUCLEOTIDE SEQUENCE [LARGE SCALE GENOMIC DNA]</scope>
    <source>
        <strain evidence="1 2">JCM 14924</strain>
    </source>
</reference>
<protein>
    <submittedName>
        <fullName evidence="1">Uncharacterized protein</fullName>
    </submittedName>
</protein>
<sequence>MTALVAVMVMVSVGTFDWHSVAPKTLKRMPAVEITGLNDPSAHLHGRLSGTRAAGH</sequence>
<keyword evidence="2" id="KW-1185">Reference proteome</keyword>
<accession>A0ABN3BWJ3</accession>
<evidence type="ECO:0000313" key="2">
    <source>
        <dbReference type="Proteomes" id="UP001501391"/>
    </source>
</evidence>